<keyword evidence="6" id="KW-0812">Transmembrane</keyword>
<feature type="disulfide bond" evidence="4">
    <location>
        <begin position="29"/>
        <end position="46"/>
    </location>
</feature>
<feature type="disulfide bond" evidence="4">
    <location>
        <begin position="294"/>
        <end position="303"/>
    </location>
</feature>
<evidence type="ECO:0000313" key="11">
    <source>
        <dbReference type="Proteomes" id="UP000694845"/>
    </source>
</evidence>
<accession>A0A8B7ZS61</accession>
<keyword evidence="1 4" id="KW-0245">EGF-like domain</keyword>
<feature type="compositionally biased region" description="Polar residues" evidence="5">
    <location>
        <begin position="2116"/>
        <end position="2136"/>
    </location>
</feature>
<reference evidence="12" key="1">
    <citation type="submission" date="2025-08" db="UniProtKB">
        <authorList>
            <consortium name="RefSeq"/>
        </authorList>
    </citation>
    <scope>IDENTIFICATION</scope>
</reference>
<keyword evidence="11" id="KW-1185">Reference proteome</keyword>
<feature type="domain" description="HYR" evidence="9">
    <location>
        <begin position="187"/>
        <end position="270"/>
    </location>
</feature>
<dbReference type="RefSeq" id="XP_022107710.1">
    <property type="nucleotide sequence ID" value="XM_022252018.1"/>
</dbReference>
<feature type="domain" description="Fibronectin type-III" evidence="10">
    <location>
        <begin position="1589"/>
        <end position="1679"/>
    </location>
</feature>
<dbReference type="SUPFAM" id="SSF49265">
    <property type="entry name" value="Fibronectin type III"/>
    <property type="match status" value="6"/>
</dbReference>
<dbReference type="InterPro" id="IPR003961">
    <property type="entry name" value="FN3_dom"/>
</dbReference>
<sequence>MVATFGVTVVCALSVLLPTPILSQGGCRCENGGTCLYDPSGAGIRCACPTGYRGILCDIQDVNCRCENGGVCRISAQNGYECSCQEGYDGLLCQYIPLVDDKLPPEIFNCPSDFEARRQAGEDAVFVTWVEPYATDNSGRAPSVARNVAPNFYAQSNYDFQVVYTYTDQSGLSSECRFTVTVVYSDVIEPRPIFSGCPADINVTATDSLRAVVNWLEPMPAAVSQEVIRVDRSHAPGSIFFLGSTLVTYIFTGEASQVQSMCTFTVNVITDACQCENGGTCVPDNTMTGVRCMCRAGYSGILCQRRTCLCQNSGICQYEPSSNAVSCLCPRGYRGVLCEQTDDRCDCENGGTCVHDTVIPGGTMCICPSGFSGILCNASTTVDTSPPTITFCPASFTIIINPTSSDAVAATWPQPQAEDDSGTPPSVDQNVPVGTVVNVGDIFDVVYKFTDAAGNAAFCNFTITVLAPVDTSPPTITFCPASFTINPTSSDPVAATWPQPQAEDDSGTPPSVDQNVPVGTLVNVGNVLNVMYKFTDAAGNVASCNFTITVLAPVDTSPPTITFCPASFTINPTSSDPVAATWPQPQAEDDSGTPPSVDQNVPVGTLVNVGDILEVVYKFTDAAGNIAFCNFTVTVLAPVDTSPPTITFCPASFTINPTSRDPVAATWLQPQAEDDAGTPPSVDQNVPVGTLVNVGDILDVVYKFTDAAGNIAFCNFTVTVLAPVDTSPPTITFCPASFTINPTSSDPVAAIWPQPQAEDDSGTPPSVDQNVPVGTLVNVGDILDVVYKFTDAAGNVAFCNFTVTAVDNIPPTIIFCPPDIENMAPTPEAMIFVTWAMPQVSDNSGGSIRVVASALPGLFVMAGTMQAVSYVFTDESGNQATCTFNIIITVLDPPKGISVVNVTTTAATLALDPPSVNFDSYIVKVEEQELTVPAAESSVTLSDLMPGTSYKVSVVSAIIYAPDDVVTSRAISLEFTTVPLDVTAPVISGCPSDITLPAGQNVANWTEPTAVDDSGLDLAVSKSHEPGAVFADESTNVTYTFTDATGNVAKCVFSVKRILVLEPPTSVSLINVTTTSVLLAVLPPNATFDNYVVNVQGPVLTVDVSIPAMESILNIPGLMTGTNYTVSVSTAVALGTENEVVSEPVSLNFTTVPLDLMAPVISGCPSDITLPAGQNVANWTEPTAVDDSGLVPVVSKSHEPGAVFADELTNVTYTFTDAADNTAECVFIVKRILVLEPPASISLFNVTATFATFTLMPPNVTFDTYVVTVRGRDQIVGITVPATEGVLPLPDLMPDTNYTMTVSTAVAYGTDNEVISEPIVVEFSTDPVPVITNCPSDVMLNVTHPSGVAVGVWVEPTAVSGREVVPFSERTRRPGSSFGEGTTVVTYVFRDSKGYEATCSFTVNVAVIMRVIPDPPISVDVANVTTSSAVVTWIGPNSTFDSVVVTVSSAKTTNVTSLTAPQNSLVLTALIPDTNYTVEVSTVIGTDINLQEVSEPVVAFFRTVALDLTAPVISGCPSDITLPAGENVANWIEPTAVDDSGLVPAVNKSHEPGAVFVDESTNVTYRFTDAVGNTAECVFTVKRILVLEPPVSFSLISVTTTSAMFALVPPNVTFDTYLVEVQGQVSMDNVSIPSTENTLSLPGLMPGNNYTVSVSTAVALGTENEVVSEPVSLDFTTETLDTTGPVISGCPSDITLPAGQNVANWTEPTAVDDSGLVPTVSKSHEPGAVFADELTNVTYMFTDAAGNTAECVFIVKRILVLEPLVSVSLINVTTTSALFVLVPPNVTFDTYVVKVQGQVLTVDVSIPSTESVLNIPGLIPGNNYTVSVSTAVALGTENEVVSEPVSLDFTTVPLDVTAPVISGCPSDISLRVGQNVANWTEPTAVDDSGLVPAVSKSHEPGAVFADGSTNVTYTFTDAAGNTAECVFTVRVSTDVTPPVISNCPADITLPLGITVADWTEPMATDDSGALPSILKSHEPGDSFPVGDTTVTYTFTDGAGNQANCTFLVTVAVDTIPPVISNCPADILLPLASTLANWTEPTATDNLGQPLSVTKTHEAGTDFPEGNTTVLYTFTDAAGNQANCSFIVTVVVDSVAPLVMNCPSNISIPFGNDTASWTEPTATDNSGQAPSVASSHQPGADFTDDVTLVTYTFTDISGNQANCVFFVIRLQDDISPVVSGCPGVINLPPGTNVASWDEPTATDNSGQVPTVTKTHESGNVFTENVTMVVYTFTDAAGNEALCIFFVKLAPVDDIPPVIVDCPSDMNVTLPLTQLGGVVVSWVEPSATDSSGVVPSVDRTHQPRQVFPEGATTVTYTFSDSSGNEAVCSFVISVEREEDVIPPVIVNCPPDQAYVIPAGNQFMIITWNPPSAIDNSGVQPTVESNRIPGDVFAEGTTVVMYNFTDPAGNSATCEFNITLSTPVLNPCQSNPCRSNENCFYSATDFICVPGPFRKKREVLDMKDGTVDICPCKNGGSCVREALLDGTQCICPEGFTGILCQEGGHAKETHQQVSPELVLVTSLPALVFLCLMLVAVYQLKRLEKNKPSHDMRIVVL</sequence>
<feature type="domain" description="EGF-like" evidence="8">
    <location>
        <begin position="60"/>
        <end position="94"/>
    </location>
</feature>
<dbReference type="PROSITE" id="PS00022">
    <property type="entry name" value="EGF_1"/>
    <property type="match status" value="6"/>
</dbReference>
<dbReference type="Pfam" id="PF00008">
    <property type="entry name" value="EGF"/>
    <property type="match status" value="1"/>
</dbReference>
<dbReference type="SUPFAM" id="SSF57196">
    <property type="entry name" value="EGF/Laminin"/>
    <property type="match status" value="4"/>
</dbReference>
<feature type="domain" description="HYR" evidence="9">
    <location>
        <begin position="1854"/>
        <end position="1932"/>
    </location>
</feature>
<feature type="domain" description="HYR" evidence="9">
    <location>
        <begin position="2336"/>
        <end position="2419"/>
    </location>
</feature>
<dbReference type="Pfam" id="PF12661">
    <property type="entry name" value="hEGF"/>
    <property type="match status" value="1"/>
</dbReference>
<feature type="domain" description="HYR" evidence="9">
    <location>
        <begin position="100"/>
        <end position="184"/>
    </location>
</feature>
<evidence type="ECO:0000259" key="10">
    <source>
        <dbReference type="PROSITE" id="PS50853"/>
    </source>
</evidence>
<evidence type="ECO:0000259" key="8">
    <source>
        <dbReference type="PROSITE" id="PS50026"/>
    </source>
</evidence>
<feature type="chain" id="PRO_5034173477" evidence="7">
    <location>
        <begin position="24"/>
        <end position="2553"/>
    </location>
</feature>
<evidence type="ECO:0000259" key="9">
    <source>
        <dbReference type="PROSITE" id="PS50825"/>
    </source>
</evidence>
<feature type="disulfide bond" evidence="4">
    <location>
        <begin position="48"/>
        <end position="57"/>
    </location>
</feature>
<evidence type="ECO:0000256" key="2">
    <source>
        <dbReference type="ARBA" id="ARBA00022737"/>
    </source>
</evidence>
<dbReference type="PROSITE" id="PS01186">
    <property type="entry name" value="EGF_2"/>
    <property type="match status" value="6"/>
</dbReference>
<feature type="disulfide bond" evidence="4">
    <location>
        <begin position="329"/>
        <end position="338"/>
    </location>
</feature>
<feature type="domain" description="Fibronectin type-III" evidence="10">
    <location>
        <begin position="1415"/>
        <end position="1506"/>
    </location>
</feature>
<dbReference type="InterPro" id="IPR036116">
    <property type="entry name" value="FN3_sf"/>
</dbReference>
<feature type="region of interest" description="Disordered" evidence="5">
    <location>
        <begin position="490"/>
        <end position="515"/>
    </location>
</feature>
<feature type="domain" description="Fibronectin type-III" evidence="10">
    <location>
        <begin position="1237"/>
        <end position="1328"/>
    </location>
</feature>
<dbReference type="CDD" id="cd00063">
    <property type="entry name" value="FN3"/>
    <property type="match status" value="3"/>
</dbReference>
<feature type="disulfide bond" evidence="4">
    <location>
        <begin position="2488"/>
        <end position="2497"/>
    </location>
</feature>
<dbReference type="InterPro" id="IPR000742">
    <property type="entry name" value="EGF"/>
</dbReference>
<dbReference type="GeneID" id="110988484"/>
<feature type="domain" description="EGF-like" evidence="8">
    <location>
        <begin position="23"/>
        <end position="58"/>
    </location>
</feature>
<feature type="disulfide bond" evidence="4">
    <location>
        <begin position="275"/>
        <end position="292"/>
    </location>
</feature>
<dbReference type="Pfam" id="PF02494">
    <property type="entry name" value="HYR"/>
    <property type="match status" value="20"/>
</dbReference>
<feature type="domain" description="EGF-like" evidence="8">
    <location>
        <begin position="269"/>
        <end position="304"/>
    </location>
</feature>
<feature type="domain" description="HYR" evidence="9">
    <location>
        <begin position="2170"/>
        <end position="2249"/>
    </location>
</feature>
<dbReference type="Gene3D" id="2.10.25.10">
    <property type="entry name" value="Laminin"/>
    <property type="match status" value="6"/>
</dbReference>
<feature type="domain" description="Fibronectin type-III" evidence="10">
    <location>
        <begin position="1063"/>
        <end position="1154"/>
    </location>
</feature>
<feature type="disulfide bond" evidence="4">
    <location>
        <begin position="2469"/>
        <end position="2486"/>
    </location>
</feature>
<evidence type="ECO:0000256" key="7">
    <source>
        <dbReference type="SAM" id="SignalP"/>
    </source>
</evidence>
<feature type="domain" description="EGF-like" evidence="8">
    <location>
        <begin position="2463"/>
        <end position="2498"/>
    </location>
</feature>
<evidence type="ECO:0000256" key="1">
    <source>
        <dbReference type="ARBA" id="ARBA00022536"/>
    </source>
</evidence>
<feature type="domain" description="Fibronectin type-III" evidence="10">
    <location>
        <begin position="1763"/>
        <end position="1854"/>
    </location>
</feature>
<dbReference type="PROSITE" id="PS50853">
    <property type="entry name" value="FN3"/>
    <property type="match status" value="6"/>
</dbReference>
<feature type="domain" description="HYR" evidence="9">
    <location>
        <begin position="1154"/>
        <end position="1233"/>
    </location>
</feature>
<dbReference type="PROSITE" id="PS50825">
    <property type="entry name" value="HYR"/>
    <property type="match status" value="20"/>
</dbReference>
<feature type="domain" description="EGF-like" evidence="8">
    <location>
        <begin position="305"/>
        <end position="339"/>
    </location>
</feature>
<keyword evidence="3 4" id="KW-1015">Disulfide bond</keyword>
<feature type="domain" description="HYR" evidence="9">
    <location>
        <begin position="806"/>
        <end position="890"/>
    </location>
</feature>
<proteinExistence type="predicted"/>
<dbReference type="InterPro" id="IPR003410">
    <property type="entry name" value="HYR_dom"/>
</dbReference>
<name>A0A8B7ZS61_ACAPL</name>
<feature type="region of interest" description="Disordered" evidence="5">
    <location>
        <begin position="575"/>
        <end position="599"/>
    </location>
</feature>
<gene>
    <name evidence="12" type="primary">LOC110988484</name>
</gene>
<dbReference type="PROSITE" id="PS50026">
    <property type="entry name" value="EGF_3"/>
    <property type="match status" value="6"/>
</dbReference>
<feature type="domain" description="HYR" evidence="9">
    <location>
        <begin position="1933"/>
        <end position="2012"/>
    </location>
</feature>
<feature type="domain" description="HYR" evidence="9">
    <location>
        <begin position="639"/>
        <end position="722"/>
    </location>
</feature>
<feature type="disulfide bond" evidence="4">
    <location>
        <begin position="84"/>
        <end position="93"/>
    </location>
</feature>
<feature type="transmembrane region" description="Helical" evidence="6">
    <location>
        <begin position="2514"/>
        <end position="2534"/>
    </location>
</feature>
<dbReference type="Proteomes" id="UP000694845">
    <property type="component" value="Unplaced"/>
</dbReference>
<feature type="disulfide bond" evidence="4">
    <location>
        <begin position="310"/>
        <end position="327"/>
    </location>
</feature>
<dbReference type="OrthoDB" id="10045365at2759"/>
<feature type="domain" description="HYR" evidence="9">
    <location>
        <begin position="724"/>
        <end position="805"/>
    </location>
</feature>
<dbReference type="InterPro" id="IPR013783">
    <property type="entry name" value="Ig-like_fold"/>
</dbReference>
<evidence type="ECO:0000256" key="4">
    <source>
        <dbReference type="PROSITE-ProRule" id="PRU00076"/>
    </source>
</evidence>
<feature type="domain" description="HYR" evidence="9">
    <location>
        <begin position="469"/>
        <end position="552"/>
    </location>
</feature>
<feature type="signal peptide" evidence="7">
    <location>
        <begin position="1"/>
        <end position="23"/>
    </location>
</feature>
<feature type="domain" description="HYR" evidence="9">
    <location>
        <begin position="1325"/>
        <end position="1407"/>
    </location>
</feature>
<feature type="domain" description="HYR" evidence="9">
    <location>
        <begin position="1506"/>
        <end position="1585"/>
    </location>
</feature>
<evidence type="ECO:0000256" key="3">
    <source>
        <dbReference type="ARBA" id="ARBA00023157"/>
    </source>
</evidence>
<organism evidence="11 12">
    <name type="scientific">Acanthaster planci</name>
    <name type="common">Crown-of-thorns starfish</name>
    <dbReference type="NCBI Taxonomy" id="133434"/>
    <lineage>
        <taxon>Eukaryota</taxon>
        <taxon>Metazoa</taxon>
        <taxon>Echinodermata</taxon>
        <taxon>Eleutherozoa</taxon>
        <taxon>Asterozoa</taxon>
        <taxon>Asteroidea</taxon>
        <taxon>Valvatacea</taxon>
        <taxon>Valvatida</taxon>
        <taxon>Acanthasteridae</taxon>
        <taxon>Acanthaster</taxon>
    </lineage>
</organism>
<feature type="region of interest" description="Disordered" evidence="5">
    <location>
        <begin position="2116"/>
        <end position="2137"/>
    </location>
</feature>
<protein>
    <submittedName>
        <fullName evidence="12">Uncharacterized protein LOC110988484 isoform X1</fullName>
    </submittedName>
</protein>
<evidence type="ECO:0000256" key="6">
    <source>
        <dbReference type="SAM" id="Phobius"/>
    </source>
</evidence>
<feature type="domain" description="HYR" evidence="9">
    <location>
        <begin position="1680"/>
        <end position="1759"/>
    </location>
</feature>
<feature type="domain" description="EGF-like" evidence="8">
    <location>
        <begin position="341"/>
        <end position="377"/>
    </location>
</feature>
<dbReference type="InterPro" id="IPR013032">
    <property type="entry name" value="EGF-like_CS"/>
</dbReference>
<feature type="domain" description="HYR" evidence="9">
    <location>
        <begin position="2092"/>
        <end position="2169"/>
    </location>
</feature>
<comment type="caution">
    <text evidence="4">Lacks conserved residue(s) required for the propagation of feature annotation.</text>
</comment>
<dbReference type="CDD" id="cd00053">
    <property type="entry name" value="EGF"/>
    <property type="match status" value="4"/>
</dbReference>
<dbReference type="PANTHER" id="PTHR24273">
    <property type="entry name" value="FI04643P-RELATED"/>
    <property type="match status" value="1"/>
</dbReference>
<dbReference type="PANTHER" id="PTHR24273:SF32">
    <property type="entry name" value="HYALIN"/>
    <property type="match status" value="1"/>
</dbReference>
<dbReference type="CDD" id="cd00054">
    <property type="entry name" value="EGF_CA"/>
    <property type="match status" value="2"/>
</dbReference>
<feature type="domain" description="HYR" evidence="9">
    <location>
        <begin position="2013"/>
        <end position="2091"/>
    </location>
</feature>
<dbReference type="Gene3D" id="2.60.40.10">
    <property type="entry name" value="Immunoglobulins"/>
    <property type="match status" value="7"/>
</dbReference>
<evidence type="ECO:0000313" key="12">
    <source>
        <dbReference type="RefSeq" id="XP_022107710.1"/>
    </source>
</evidence>
<dbReference type="SMART" id="SM00060">
    <property type="entry name" value="FN3"/>
    <property type="match status" value="6"/>
</dbReference>
<dbReference type="Pfam" id="PF00041">
    <property type="entry name" value="fn3"/>
    <property type="match status" value="5"/>
</dbReference>
<keyword evidence="6" id="KW-0472">Membrane</keyword>
<evidence type="ECO:0000256" key="5">
    <source>
        <dbReference type="SAM" id="MobiDB-lite"/>
    </source>
</evidence>
<feature type="domain" description="HYR" evidence="9">
    <location>
        <begin position="382"/>
        <end position="467"/>
    </location>
</feature>
<feature type="disulfide bond" evidence="4">
    <location>
        <begin position="367"/>
        <end position="376"/>
    </location>
</feature>
<keyword evidence="7" id="KW-0732">Signal</keyword>
<keyword evidence="2" id="KW-0677">Repeat</keyword>
<feature type="domain" description="HYR" evidence="9">
    <location>
        <begin position="980"/>
        <end position="1059"/>
    </location>
</feature>
<keyword evidence="6" id="KW-1133">Transmembrane helix</keyword>
<feature type="domain" description="HYR" evidence="9">
    <location>
        <begin position="554"/>
        <end position="637"/>
    </location>
</feature>
<dbReference type="KEGG" id="aplc:110988484"/>
<feature type="domain" description="HYR" evidence="9">
    <location>
        <begin position="2250"/>
        <end position="2334"/>
    </location>
</feature>
<dbReference type="SMART" id="SM00181">
    <property type="entry name" value="EGF"/>
    <property type="match status" value="6"/>
</dbReference>
<feature type="domain" description="Fibronectin type-III" evidence="10">
    <location>
        <begin position="893"/>
        <end position="980"/>
    </location>
</feature>